<keyword evidence="5" id="KW-1133">Transmembrane helix</keyword>
<evidence type="ECO:0000259" key="7">
    <source>
        <dbReference type="PROSITE" id="PS50885"/>
    </source>
</evidence>
<name>A0A7Y0HNI8_9CLOT</name>
<feature type="domain" description="HAMP" evidence="7">
    <location>
        <begin position="325"/>
        <end position="377"/>
    </location>
</feature>
<feature type="transmembrane region" description="Helical" evidence="5">
    <location>
        <begin position="306"/>
        <end position="323"/>
    </location>
</feature>
<dbReference type="PROSITE" id="PS50885">
    <property type="entry name" value="HAMP"/>
    <property type="match status" value="1"/>
</dbReference>
<evidence type="ECO:0000256" key="2">
    <source>
        <dbReference type="ARBA" id="ARBA00029447"/>
    </source>
</evidence>
<evidence type="ECO:0000256" key="5">
    <source>
        <dbReference type="SAM" id="Phobius"/>
    </source>
</evidence>
<keyword evidence="9" id="KW-1185">Reference proteome</keyword>
<dbReference type="SMART" id="SM00283">
    <property type="entry name" value="MA"/>
    <property type="match status" value="1"/>
</dbReference>
<dbReference type="SUPFAM" id="SSF103190">
    <property type="entry name" value="Sensory domain-like"/>
    <property type="match status" value="1"/>
</dbReference>
<dbReference type="Gene3D" id="1.10.287.950">
    <property type="entry name" value="Methyl-accepting chemotaxis protein"/>
    <property type="match status" value="1"/>
</dbReference>
<feature type="coiled-coil region" evidence="4">
    <location>
        <begin position="639"/>
        <end position="676"/>
    </location>
</feature>
<dbReference type="PROSITE" id="PS50111">
    <property type="entry name" value="CHEMOTAXIS_TRANSDUC_2"/>
    <property type="match status" value="1"/>
</dbReference>
<proteinExistence type="inferred from homology"/>
<evidence type="ECO:0000256" key="3">
    <source>
        <dbReference type="PROSITE-ProRule" id="PRU00284"/>
    </source>
</evidence>
<dbReference type="SMART" id="SM00304">
    <property type="entry name" value="HAMP"/>
    <property type="match status" value="1"/>
</dbReference>
<dbReference type="PANTHER" id="PTHR32089:SF112">
    <property type="entry name" value="LYSOZYME-LIKE PROTEIN-RELATED"/>
    <property type="match status" value="1"/>
</dbReference>
<keyword evidence="5" id="KW-0472">Membrane</keyword>
<dbReference type="CDD" id="cd12913">
    <property type="entry name" value="PDC1_MCP_like"/>
    <property type="match status" value="1"/>
</dbReference>
<dbReference type="AlphaFoldDB" id="A0A7Y0HNI8"/>
<sequence>MKFKSIRTMILVCILSLFLASMFTISFISYKNSQRIVNDQINVKVKYQLDYIVERTEKSLLQHRKISEILSKIPESSNGVLAKDNYKVLLQNLIKTNDETFACGIWFEPNKFNTNEKHYGPYAYRENSKIVYTDEYNKEDANYFKYDWYKIGRNTKKNAVWSPPYMDDVTKVTMVTATAPFYDENKQFMGVATADINLSSLQNMIKNFKIGKSGTAFLIDNNGTYIADVNSDKIMKKKISDDSNKSLASVGKEMIKNGQGSSTYYEGKSKNRIYYTSIPETGWIVAVTISENELLAPVKSLISKQIIVNVIIVPIIIIFIFWFSKYIKDSIKKVHVLSEAIANGDLTNTIEVETQDEIGSMSNYLNIMTGKLKNTILNVSEGVQQVAAVSQEVSASSEQTQSASHEIAVSVSEIALGSEKQANTANEANKIVQEIYNGMEDISKNVQTVTEYSIETYEKARQGNKILNQAIEQMENVSSTVDNSSKIVNLLGNKSGEIEKIIYLIKSIAEQTNLLSLNAAIEAARAGVHGKGFAVVADEVRKLAEQSADASNEIGHLINDIQEEISKTIETMNEGNSAVKLGRNMVENAGDSFNGILNNISKVSSQIQDVSSVTKKITSGTETLVDSIGKILSISNDSVANTQNAAASAEQQAAIMKELSEAAEKLSGMAVKLEQNIDTFKIN</sequence>
<dbReference type="Gene3D" id="6.10.340.10">
    <property type="match status" value="1"/>
</dbReference>
<comment type="similarity">
    <text evidence="2">Belongs to the methyl-accepting chemotaxis (MCP) protein family.</text>
</comment>
<comment type="caution">
    <text evidence="8">The sequence shown here is derived from an EMBL/GenBank/DDBJ whole genome shotgun (WGS) entry which is preliminary data.</text>
</comment>
<keyword evidence="4" id="KW-0175">Coiled coil</keyword>
<feature type="domain" description="Methyl-accepting transducer" evidence="6">
    <location>
        <begin position="396"/>
        <end position="632"/>
    </location>
</feature>
<dbReference type="GO" id="GO:0007165">
    <property type="term" value="P:signal transduction"/>
    <property type="evidence" value="ECO:0007669"/>
    <property type="project" value="UniProtKB-KW"/>
</dbReference>
<evidence type="ECO:0000313" key="9">
    <source>
        <dbReference type="Proteomes" id="UP000537131"/>
    </source>
</evidence>
<organism evidence="8 9">
    <name type="scientific">Clostridium muellerianum</name>
    <dbReference type="NCBI Taxonomy" id="2716538"/>
    <lineage>
        <taxon>Bacteria</taxon>
        <taxon>Bacillati</taxon>
        <taxon>Bacillota</taxon>
        <taxon>Clostridia</taxon>
        <taxon>Eubacteriales</taxon>
        <taxon>Clostridiaceae</taxon>
        <taxon>Clostridium</taxon>
    </lineage>
</organism>
<keyword evidence="5" id="KW-0812">Transmembrane</keyword>
<dbReference type="Proteomes" id="UP000537131">
    <property type="component" value="Unassembled WGS sequence"/>
</dbReference>
<reference evidence="8 9" key="1">
    <citation type="submission" date="2020-04" db="EMBL/GenBank/DDBJ databases">
        <authorList>
            <person name="Doyle D.A."/>
        </authorList>
    </citation>
    <scope>NUCLEOTIDE SEQUENCE [LARGE SCALE GENOMIC DNA]</scope>
    <source>
        <strain evidence="8 9">P21</strain>
    </source>
</reference>
<dbReference type="InterPro" id="IPR004089">
    <property type="entry name" value="MCPsignal_dom"/>
</dbReference>
<dbReference type="InterPro" id="IPR003660">
    <property type="entry name" value="HAMP_dom"/>
</dbReference>
<reference evidence="8 9" key="2">
    <citation type="submission" date="2020-06" db="EMBL/GenBank/DDBJ databases">
        <title>Complete Genome Sequence of Clostridium muelleri sp. nov. P21T, an Acid-Alcohol Producing Acetogen Isolated from Old Hay.</title>
        <authorList>
            <person name="Duncan K.E."/>
            <person name="Tanner R.S."/>
        </authorList>
    </citation>
    <scope>NUCLEOTIDE SEQUENCE [LARGE SCALE GENOMIC DNA]</scope>
    <source>
        <strain evidence="8 9">P21</strain>
    </source>
</reference>
<dbReference type="EMBL" id="JABBNI010000019">
    <property type="protein sequence ID" value="NMM63195.1"/>
    <property type="molecule type" value="Genomic_DNA"/>
</dbReference>
<dbReference type="GO" id="GO:0016020">
    <property type="term" value="C:membrane"/>
    <property type="evidence" value="ECO:0007669"/>
    <property type="project" value="InterPro"/>
</dbReference>
<dbReference type="PANTHER" id="PTHR32089">
    <property type="entry name" value="METHYL-ACCEPTING CHEMOTAXIS PROTEIN MCPB"/>
    <property type="match status" value="1"/>
</dbReference>
<dbReference type="InterPro" id="IPR029151">
    <property type="entry name" value="Sensor-like_sf"/>
</dbReference>
<dbReference type="Pfam" id="PF00015">
    <property type="entry name" value="MCPsignal"/>
    <property type="match status" value="1"/>
</dbReference>
<evidence type="ECO:0000313" key="8">
    <source>
        <dbReference type="EMBL" id="NMM63195.1"/>
    </source>
</evidence>
<evidence type="ECO:0000256" key="1">
    <source>
        <dbReference type="ARBA" id="ARBA00023224"/>
    </source>
</evidence>
<evidence type="ECO:0000256" key="4">
    <source>
        <dbReference type="SAM" id="Coils"/>
    </source>
</evidence>
<gene>
    <name evidence="8" type="ORF">HBE96_10895</name>
</gene>
<dbReference type="Pfam" id="PF00672">
    <property type="entry name" value="HAMP"/>
    <property type="match status" value="1"/>
</dbReference>
<dbReference type="CDD" id="cd11386">
    <property type="entry name" value="MCP_signal"/>
    <property type="match status" value="1"/>
</dbReference>
<accession>A0A7Y0HNI8</accession>
<protein>
    <submittedName>
        <fullName evidence="8">Methyl-accepting chemotaxis protein</fullName>
    </submittedName>
</protein>
<dbReference type="CDD" id="cd06225">
    <property type="entry name" value="HAMP"/>
    <property type="match status" value="1"/>
</dbReference>
<dbReference type="CDD" id="cd12912">
    <property type="entry name" value="PDC2_MCP_like"/>
    <property type="match status" value="1"/>
</dbReference>
<evidence type="ECO:0000259" key="6">
    <source>
        <dbReference type="PROSITE" id="PS50111"/>
    </source>
</evidence>
<keyword evidence="1 3" id="KW-0807">Transducer</keyword>
<dbReference type="SUPFAM" id="SSF58104">
    <property type="entry name" value="Methyl-accepting chemotaxis protein (MCP) signaling domain"/>
    <property type="match status" value="1"/>
</dbReference>
<dbReference type="Pfam" id="PF22673">
    <property type="entry name" value="MCP-like_PDC_1"/>
    <property type="match status" value="1"/>
</dbReference>
<dbReference type="Gene3D" id="3.30.450.20">
    <property type="entry name" value="PAS domain"/>
    <property type="match status" value="2"/>
</dbReference>